<evidence type="ECO:0000313" key="2">
    <source>
        <dbReference type="Proteomes" id="UP000253517"/>
    </source>
</evidence>
<sequence length="32" mass="3846">MSQMLFEKLIFFDYQTILLPDKLHSETKDVTN</sequence>
<reference evidence="1 2" key="1">
    <citation type="submission" date="2018-07" db="EMBL/GenBank/DDBJ databases">
        <title>Genomic Encyclopedia of Type Strains, Phase IV (KMG-IV): sequencing the most valuable type-strain genomes for metagenomic binning, comparative biology and taxonomic classification.</title>
        <authorList>
            <person name="Goeker M."/>
        </authorList>
    </citation>
    <scope>NUCLEOTIDE SEQUENCE [LARGE SCALE GENOMIC DNA]</scope>
    <source>
        <strain evidence="1 2">DSM 21410</strain>
    </source>
</reference>
<proteinExistence type="predicted"/>
<name>A0A369A9H9_9FLAO</name>
<comment type="caution">
    <text evidence="1">The sequence shown here is derived from an EMBL/GenBank/DDBJ whole genome shotgun (WGS) entry which is preliminary data.</text>
</comment>
<accession>A0A369A9H9</accession>
<gene>
    <name evidence="1" type="ORF">DES35_101338</name>
</gene>
<dbReference type="EMBL" id="QPJS01000001">
    <property type="protein sequence ID" value="RCX05058.1"/>
    <property type="molecule type" value="Genomic_DNA"/>
</dbReference>
<dbReference type="Proteomes" id="UP000253517">
    <property type="component" value="Unassembled WGS sequence"/>
</dbReference>
<organism evidence="1 2">
    <name type="scientific">Schleiferia thermophila</name>
    <dbReference type="NCBI Taxonomy" id="884107"/>
    <lineage>
        <taxon>Bacteria</taxon>
        <taxon>Pseudomonadati</taxon>
        <taxon>Bacteroidota</taxon>
        <taxon>Flavobacteriia</taxon>
        <taxon>Flavobacteriales</taxon>
        <taxon>Schleiferiaceae</taxon>
        <taxon>Schleiferia</taxon>
    </lineage>
</organism>
<evidence type="ECO:0000313" key="1">
    <source>
        <dbReference type="EMBL" id="RCX05058.1"/>
    </source>
</evidence>
<protein>
    <submittedName>
        <fullName evidence="1">Uncharacterized protein</fullName>
    </submittedName>
</protein>
<dbReference type="AlphaFoldDB" id="A0A369A9H9"/>
<keyword evidence="2" id="KW-1185">Reference proteome</keyword>